<dbReference type="PANTHER" id="PTHR43394:SF27">
    <property type="entry name" value="ATP-DEPENDENT TRANSLOCASE ABCB1-LIKE"/>
    <property type="match status" value="1"/>
</dbReference>
<dbReference type="InterPro" id="IPR003439">
    <property type="entry name" value="ABC_transporter-like_ATP-bd"/>
</dbReference>
<dbReference type="GO" id="GO:0005524">
    <property type="term" value="F:ATP binding"/>
    <property type="evidence" value="ECO:0007669"/>
    <property type="project" value="UniProtKB-KW"/>
</dbReference>
<dbReference type="STRING" id="1441469.A0A225BEY1"/>
<gene>
    <name evidence="10" type="ORF">UA08_00563</name>
</gene>
<evidence type="ECO:0000256" key="8">
    <source>
        <dbReference type="SAM" id="Phobius"/>
    </source>
</evidence>
<keyword evidence="6 8" id="KW-1133">Transmembrane helix</keyword>
<dbReference type="SUPFAM" id="SSF52540">
    <property type="entry name" value="P-loop containing nucleoside triphosphate hydrolases"/>
    <property type="match status" value="1"/>
</dbReference>
<dbReference type="Gene3D" id="1.20.1560.10">
    <property type="entry name" value="ABC transporter type 1, transmembrane domain"/>
    <property type="match status" value="1"/>
</dbReference>
<evidence type="ECO:0000256" key="3">
    <source>
        <dbReference type="ARBA" id="ARBA00022692"/>
    </source>
</evidence>
<dbReference type="EMBL" id="LFMY01000001">
    <property type="protein sequence ID" value="OKL64607.1"/>
    <property type="molecule type" value="Genomic_DNA"/>
</dbReference>
<dbReference type="InterPro" id="IPR017871">
    <property type="entry name" value="ABC_transporter-like_CS"/>
</dbReference>
<keyword evidence="3 8" id="KW-0812">Transmembrane</keyword>
<keyword evidence="4" id="KW-0547">Nucleotide-binding</keyword>
<reference evidence="10 11" key="1">
    <citation type="submission" date="2015-06" db="EMBL/GenBank/DDBJ databases">
        <title>Talaromyces atroroseus IBT 11181 draft genome.</title>
        <authorList>
            <person name="Rasmussen K.B."/>
            <person name="Rasmussen S."/>
            <person name="Petersen B."/>
            <person name="Sicheritz-Ponten T."/>
            <person name="Mortensen U.H."/>
            <person name="Thrane U."/>
        </authorList>
    </citation>
    <scope>NUCLEOTIDE SEQUENCE [LARGE SCALE GENOMIC DNA]</scope>
    <source>
        <strain evidence="10 11">IBT 11181</strain>
    </source>
</reference>
<feature type="transmembrane region" description="Helical" evidence="8">
    <location>
        <begin position="7"/>
        <end position="25"/>
    </location>
</feature>
<keyword evidence="5" id="KW-0067">ATP-binding</keyword>
<dbReference type="PANTHER" id="PTHR43394">
    <property type="entry name" value="ATP-DEPENDENT PERMEASE MDL1, MITOCHONDRIAL"/>
    <property type="match status" value="1"/>
</dbReference>
<dbReference type="Pfam" id="PF00005">
    <property type="entry name" value="ABC_tran"/>
    <property type="match status" value="1"/>
</dbReference>
<dbReference type="FunFam" id="3.40.50.300:FF:000913">
    <property type="entry name" value="ABC multidrug transporter SitT"/>
    <property type="match status" value="1"/>
</dbReference>
<evidence type="ECO:0000259" key="9">
    <source>
        <dbReference type="PROSITE" id="PS50893"/>
    </source>
</evidence>
<comment type="subcellular location">
    <subcellularLocation>
        <location evidence="1">Membrane</location>
        <topology evidence="1">Multi-pass membrane protein</topology>
    </subcellularLocation>
</comment>
<dbReference type="SUPFAM" id="SSF90123">
    <property type="entry name" value="ABC transporter transmembrane region"/>
    <property type="match status" value="1"/>
</dbReference>
<dbReference type="AlphaFoldDB" id="A0A225BEY1"/>
<evidence type="ECO:0000256" key="7">
    <source>
        <dbReference type="ARBA" id="ARBA00023136"/>
    </source>
</evidence>
<evidence type="ECO:0000256" key="4">
    <source>
        <dbReference type="ARBA" id="ARBA00022741"/>
    </source>
</evidence>
<dbReference type="Proteomes" id="UP000214365">
    <property type="component" value="Unassembled WGS sequence"/>
</dbReference>
<proteinExistence type="inferred from homology"/>
<dbReference type="InterPro" id="IPR036640">
    <property type="entry name" value="ABC1_TM_sf"/>
</dbReference>
<dbReference type="GO" id="GO:0005743">
    <property type="term" value="C:mitochondrial inner membrane"/>
    <property type="evidence" value="ECO:0007669"/>
    <property type="project" value="TreeGrafter"/>
</dbReference>
<dbReference type="SMART" id="SM00382">
    <property type="entry name" value="AAA"/>
    <property type="match status" value="1"/>
</dbReference>
<dbReference type="PROSITE" id="PS00211">
    <property type="entry name" value="ABC_TRANSPORTER_1"/>
    <property type="match status" value="1"/>
</dbReference>
<dbReference type="OrthoDB" id="6500128at2759"/>
<name>A0A225BEY1_TALAT</name>
<evidence type="ECO:0000313" key="11">
    <source>
        <dbReference type="Proteomes" id="UP000214365"/>
    </source>
</evidence>
<evidence type="ECO:0000256" key="2">
    <source>
        <dbReference type="ARBA" id="ARBA00007577"/>
    </source>
</evidence>
<dbReference type="GO" id="GO:0015421">
    <property type="term" value="F:ABC-type oligopeptide transporter activity"/>
    <property type="evidence" value="ECO:0007669"/>
    <property type="project" value="TreeGrafter"/>
</dbReference>
<dbReference type="InterPro" id="IPR003593">
    <property type="entry name" value="AAA+_ATPase"/>
</dbReference>
<evidence type="ECO:0000256" key="5">
    <source>
        <dbReference type="ARBA" id="ARBA00022840"/>
    </source>
</evidence>
<evidence type="ECO:0000313" key="10">
    <source>
        <dbReference type="EMBL" id="OKL64607.1"/>
    </source>
</evidence>
<sequence length="328" mass="35500">MYALTQTAYYACMALSFWYGGTLILSGEYSLFKTVSIQSAMLLSAYSAGLAAASLQDLLAQKSAINPLSTVGVDPGAIQGHIEFDSVSFTYLSRPNHLVLKNLSLTIPAGANVAFVGTTGSGKSTIVSLIERFYDPTSGSVLVDSKPIQSFRMYDYRKRIGLVSQDPILYSGTVKSNLTIGLDDDEKPTDEAIEKACKEANIYDFISSLPDGFNTEVGSRGSQLSVGQKQRVALARALLRQPMILLLDEATSALDSQSESGIQQALDKLKKGCTTITIAHRLSTIVNADRIYVIDDGTVVEHGTHTQLMAMKSKYYRLYTASKSGQTL</sequence>
<dbReference type="CDD" id="cd03249">
    <property type="entry name" value="ABC_MTABC3_MDL1_MDL2"/>
    <property type="match status" value="1"/>
</dbReference>
<organism evidence="10 11">
    <name type="scientific">Talaromyces atroroseus</name>
    <dbReference type="NCBI Taxonomy" id="1441469"/>
    <lineage>
        <taxon>Eukaryota</taxon>
        <taxon>Fungi</taxon>
        <taxon>Dikarya</taxon>
        <taxon>Ascomycota</taxon>
        <taxon>Pezizomycotina</taxon>
        <taxon>Eurotiomycetes</taxon>
        <taxon>Eurotiomycetidae</taxon>
        <taxon>Eurotiales</taxon>
        <taxon>Trichocomaceae</taxon>
        <taxon>Talaromyces</taxon>
        <taxon>Talaromyces sect. Trachyspermi</taxon>
    </lineage>
</organism>
<feature type="domain" description="ABC transporter" evidence="9">
    <location>
        <begin position="82"/>
        <end position="321"/>
    </location>
</feature>
<keyword evidence="7 8" id="KW-0472">Membrane</keyword>
<comment type="similarity">
    <text evidence="2">Belongs to the ABC transporter superfamily. ABCB family. Multidrug resistance exporter (TC 3.A.1.201) subfamily.</text>
</comment>
<protein>
    <submittedName>
        <fullName evidence="10">Multidrug resistance protein 1B</fullName>
    </submittedName>
</protein>
<evidence type="ECO:0000256" key="6">
    <source>
        <dbReference type="ARBA" id="ARBA00022989"/>
    </source>
</evidence>
<dbReference type="InterPro" id="IPR027417">
    <property type="entry name" value="P-loop_NTPase"/>
</dbReference>
<dbReference type="GeneID" id="31000318"/>
<evidence type="ECO:0000256" key="1">
    <source>
        <dbReference type="ARBA" id="ARBA00004141"/>
    </source>
</evidence>
<dbReference type="PROSITE" id="PS50893">
    <property type="entry name" value="ABC_TRANSPORTER_2"/>
    <property type="match status" value="1"/>
</dbReference>
<dbReference type="GO" id="GO:0090374">
    <property type="term" value="P:oligopeptide export from mitochondrion"/>
    <property type="evidence" value="ECO:0007669"/>
    <property type="project" value="TreeGrafter"/>
</dbReference>
<dbReference type="Gene3D" id="3.40.50.300">
    <property type="entry name" value="P-loop containing nucleotide triphosphate hydrolases"/>
    <property type="match status" value="1"/>
</dbReference>
<accession>A0A225BEY1</accession>
<dbReference type="RefSeq" id="XP_020124728.1">
    <property type="nucleotide sequence ID" value="XM_020260383.1"/>
</dbReference>
<comment type="caution">
    <text evidence="10">The sequence shown here is derived from an EMBL/GenBank/DDBJ whole genome shotgun (WGS) entry which is preliminary data.</text>
</comment>
<dbReference type="InterPro" id="IPR039421">
    <property type="entry name" value="Type_1_exporter"/>
</dbReference>
<dbReference type="GO" id="GO:0016887">
    <property type="term" value="F:ATP hydrolysis activity"/>
    <property type="evidence" value="ECO:0007669"/>
    <property type="project" value="InterPro"/>
</dbReference>
<keyword evidence="11" id="KW-1185">Reference proteome</keyword>